<comment type="subcellular location">
    <subcellularLocation>
        <location evidence="1">Membrane</location>
        <topology evidence="1">Multi-pass membrane protein</topology>
    </subcellularLocation>
</comment>
<gene>
    <name evidence="6" type="ORF">A6R73_02020</name>
</gene>
<name>A0A199P4Y8_9XANT</name>
<organism evidence="6 7">
    <name type="scientific">Xanthomonas graminis pv. poae</name>
    <dbReference type="NCBI Taxonomy" id="227946"/>
    <lineage>
        <taxon>Bacteria</taxon>
        <taxon>Pseudomonadati</taxon>
        <taxon>Pseudomonadota</taxon>
        <taxon>Gammaproteobacteria</taxon>
        <taxon>Lysobacterales</taxon>
        <taxon>Lysobacteraceae</taxon>
        <taxon>Xanthomonas</taxon>
        <taxon>Xanthomonas translucens group</taxon>
        <taxon>Xanthomonas graminis</taxon>
    </lineage>
</organism>
<keyword evidence="4 5" id="KW-0472">Membrane</keyword>
<evidence type="ECO:0000313" key="6">
    <source>
        <dbReference type="EMBL" id="OAX56066.1"/>
    </source>
</evidence>
<dbReference type="InterPro" id="IPR027469">
    <property type="entry name" value="Cation_efflux_TMD_sf"/>
</dbReference>
<evidence type="ECO:0000256" key="3">
    <source>
        <dbReference type="ARBA" id="ARBA00022989"/>
    </source>
</evidence>
<proteinExistence type="predicted"/>
<dbReference type="Gene3D" id="1.20.1510.10">
    <property type="entry name" value="Cation efflux protein transmembrane domain"/>
    <property type="match status" value="1"/>
</dbReference>
<sequence>MADSCCGCGKTLDVAAMQARQRRVLWWVLAINAGTFAMMLGSAWHSGSASLLSGSLDNLGDALTYALSLAVVGASLAAKARVALLKAALILAANLLCLRLLWPYRRGDINLASAWACSLNDVYEGGAVILASIAVWAFGAGWPDLLIAAALLLLFLRSAWQVARRAWAELRQARAMAVSACDTRERHA</sequence>
<keyword evidence="3 5" id="KW-1133">Transmembrane helix</keyword>
<evidence type="ECO:0000256" key="1">
    <source>
        <dbReference type="ARBA" id="ARBA00004141"/>
    </source>
</evidence>
<accession>A0A199P4Y8</accession>
<evidence type="ECO:0000256" key="5">
    <source>
        <dbReference type="SAM" id="Phobius"/>
    </source>
</evidence>
<dbReference type="Proteomes" id="UP000093858">
    <property type="component" value="Unassembled WGS sequence"/>
</dbReference>
<dbReference type="GO" id="GO:0016020">
    <property type="term" value="C:membrane"/>
    <property type="evidence" value="ECO:0007669"/>
    <property type="project" value="UniProtKB-SubCell"/>
</dbReference>
<dbReference type="AlphaFoldDB" id="A0A199P4Y8"/>
<evidence type="ECO:0000256" key="2">
    <source>
        <dbReference type="ARBA" id="ARBA00022692"/>
    </source>
</evidence>
<evidence type="ECO:0000256" key="4">
    <source>
        <dbReference type="ARBA" id="ARBA00023136"/>
    </source>
</evidence>
<protein>
    <submittedName>
        <fullName evidence="6">Cation transporter</fullName>
    </submittedName>
</protein>
<reference evidence="6 7" key="1">
    <citation type="submission" date="2016-04" db="EMBL/GenBank/DDBJ databases">
        <title>Xanthomonas translucens phylogeny.</title>
        <authorList>
            <person name="Langlois P."/>
        </authorList>
    </citation>
    <scope>NUCLEOTIDE SEQUENCE [LARGE SCALE GENOMIC DNA]</scope>
    <source>
        <strain evidence="6 7">B99</strain>
    </source>
</reference>
<dbReference type="SUPFAM" id="SSF161111">
    <property type="entry name" value="Cation efflux protein transmembrane domain-like"/>
    <property type="match status" value="1"/>
</dbReference>
<feature type="transmembrane region" description="Helical" evidence="5">
    <location>
        <begin position="24"/>
        <end position="42"/>
    </location>
</feature>
<keyword evidence="2 5" id="KW-0812">Transmembrane</keyword>
<feature type="transmembrane region" description="Helical" evidence="5">
    <location>
        <begin position="128"/>
        <end position="156"/>
    </location>
</feature>
<dbReference type="RefSeq" id="WP_064539150.1">
    <property type="nucleotide sequence ID" value="NZ_LWSU01000101.1"/>
</dbReference>
<feature type="transmembrane region" description="Helical" evidence="5">
    <location>
        <begin position="62"/>
        <end position="78"/>
    </location>
</feature>
<feature type="transmembrane region" description="Helical" evidence="5">
    <location>
        <begin position="83"/>
        <end position="102"/>
    </location>
</feature>
<dbReference type="EMBL" id="LWSU01000101">
    <property type="protein sequence ID" value="OAX56066.1"/>
    <property type="molecule type" value="Genomic_DNA"/>
</dbReference>
<evidence type="ECO:0000313" key="7">
    <source>
        <dbReference type="Proteomes" id="UP000093858"/>
    </source>
</evidence>
<comment type="caution">
    <text evidence="6">The sequence shown here is derived from an EMBL/GenBank/DDBJ whole genome shotgun (WGS) entry which is preliminary data.</text>
</comment>